<evidence type="ECO:0000313" key="2">
    <source>
        <dbReference type="Proteomes" id="UP000178776"/>
    </source>
</evidence>
<evidence type="ECO:0000313" key="1">
    <source>
        <dbReference type="EMBL" id="AOZ51245.1"/>
    </source>
</evidence>
<dbReference type="STRING" id="1108595.BKX93_15380"/>
<name>A0A1D9LIY8_9NEIS</name>
<dbReference type="PANTHER" id="PTHR42905:SF16">
    <property type="entry name" value="CARBOXYPHOSPHONOENOLPYRUVATE PHOSPHONOMUTASE-LIKE PROTEIN (AFU_ORTHOLOGUE AFUA_5G07230)"/>
    <property type="match status" value="1"/>
</dbReference>
<proteinExistence type="predicted"/>
<dbReference type="Pfam" id="PF13714">
    <property type="entry name" value="PEP_mutase"/>
    <property type="match status" value="1"/>
</dbReference>
<dbReference type="InterPro" id="IPR015813">
    <property type="entry name" value="Pyrv/PenolPyrv_kinase-like_dom"/>
</dbReference>
<sequence length="278" mass="29293">MIAPLSRFERFRQLNLQGRLMLPNAWDAASARLFEAAGHAAIATTSGGIAYARGLGDAQRMAREAMLGEIARIAASVAVPVSADIEAGYGLAPADVALTVKGAIEAGVVGINLEDNGHGRLPQLLFDAAAQCERLAAARQAAGQMDAPLWINARIDTYLLDLGLTAERRREETLARGNAYLAAGADMVFVPGLSDVAEAAWLAQRLHGPLNLMALPDVAGADAWFDAGVRRVSLGVGPMLAVMGLVRRMADEAMQGEWPAMSAHSYGFAEAEALFARG</sequence>
<dbReference type="AlphaFoldDB" id="A0A1D9LIY8"/>
<dbReference type="PANTHER" id="PTHR42905">
    <property type="entry name" value="PHOSPHOENOLPYRUVATE CARBOXYLASE"/>
    <property type="match status" value="1"/>
</dbReference>
<dbReference type="KEGG" id="cvc:BKX93_15380"/>
<dbReference type="GeneID" id="68842590"/>
<dbReference type="SUPFAM" id="SSF51621">
    <property type="entry name" value="Phosphoenolpyruvate/pyruvate domain"/>
    <property type="match status" value="1"/>
</dbReference>
<dbReference type="EMBL" id="CP017707">
    <property type="protein sequence ID" value="AOZ51245.1"/>
    <property type="molecule type" value="Genomic_DNA"/>
</dbReference>
<accession>A0A1D9LIY8</accession>
<dbReference type="Gene3D" id="6.10.250.510">
    <property type="match status" value="1"/>
</dbReference>
<dbReference type="GO" id="GO:0003824">
    <property type="term" value="F:catalytic activity"/>
    <property type="evidence" value="ECO:0007669"/>
    <property type="project" value="InterPro"/>
</dbReference>
<dbReference type="Gene3D" id="3.20.20.60">
    <property type="entry name" value="Phosphoenolpyruvate-binding domains"/>
    <property type="match status" value="1"/>
</dbReference>
<dbReference type="InterPro" id="IPR039556">
    <property type="entry name" value="ICL/PEPM"/>
</dbReference>
<organism evidence="1 2">
    <name type="scientific">Chromobacterium vaccinii</name>
    <dbReference type="NCBI Taxonomy" id="1108595"/>
    <lineage>
        <taxon>Bacteria</taxon>
        <taxon>Pseudomonadati</taxon>
        <taxon>Pseudomonadota</taxon>
        <taxon>Betaproteobacteria</taxon>
        <taxon>Neisseriales</taxon>
        <taxon>Chromobacteriaceae</taxon>
        <taxon>Chromobacterium</taxon>
    </lineage>
</organism>
<dbReference type="CDD" id="cd00377">
    <property type="entry name" value="ICL_PEPM"/>
    <property type="match status" value="1"/>
</dbReference>
<protein>
    <recommendedName>
        <fullName evidence="3">Isocitrate lyase/phosphoenolpyruvate mutase family protein</fullName>
    </recommendedName>
</protein>
<reference evidence="1 2" key="1">
    <citation type="submission" date="2016-10" db="EMBL/GenBank/DDBJ databases">
        <title>Chromobacterium muskegensis sp. nov., an insecticidal bacterium isolated from Sphagnum bogs.</title>
        <authorList>
            <person name="Sparks M.E."/>
            <person name="Blackburn M.B."/>
            <person name="Gundersen-Rindal D.E."/>
            <person name="Mitchell A."/>
            <person name="Farrar R."/>
            <person name="Kuhar D."/>
        </authorList>
    </citation>
    <scope>NUCLEOTIDE SEQUENCE [LARGE SCALE GENOMIC DNA]</scope>
    <source>
        <strain evidence="1 2">21-1</strain>
    </source>
</reference>
<evidence type="ECO:0008006" key="3">
    <source>
        <dbReference type="Google" id="ProtNLM"/>
    </source>
</evidence>
<dbReference type="RefSeq" id="WP_070980496.1">
    <property type="nucleotide sequence ID" value="NZ_CP017707.1"/>
</dbReference>
<gene>
    <name evidence="1" type="ORF">BKX93_15380</name>
</gene>
<dbReference type="InterPro" id="IPR040442">
    <property type="entry name" value="Pyrv_kinase-like_dom_sf"/>
</dbReference>
<dbReference type="Proteomes" id="UP000178776">
    <property type="component" value="Chromosome"/>
</dbReference>